<dbReference type="AlphaFoldDB" id="A0A4P9VG63"/>
<feature type="transmembrane region" description="Helical" evidence="1">
    <location>
        <begin position="94"/>
        <end position="113"/>
    </location>
</feature>
<sequence length="221" mass="24632">MRVLLCIAGLLFYDYLTELLWDTVNDLGYGMQKVAIGNTDQFFVFTHIKTTLSRLMGLDWDLFDKGGKIGAAIGFSFFTFLLNIGVTIASAWSAVGYMFCKLIGFIFIPFAAWRHTSDYLNKMFSLMLGFVLFAFFVRVACILILILFEVYIFGAFTLGGVQEPKIIQITLQNCSELTAVTLVAFFFILGAGKLSQHLASASLGKSNGFGHLLRIMKFLKG</sequence>
<organism evidence="2 3">
    <name type="scientific">Zooshikella ganghwensis</name>
    <dbReference type="NCBI Taxonomy" id="202772"/>
    <lineage>
        <taxon>Bacteria</taxon>
        <taxon>Pseudomonadati</taxon>
        <taxon>Pseudomonadota</taxon>
        <taxon>Gammaproteobacteria</taxon>
        <taxon>Oceanospirillales</taxon>
        <taxon>Zooshikellaceae</taxon>
        <taxon>Zooshikella</taxon>
    </lineage>
</organism>
<name>A0A4P9VG63_9GAMM</name>
<protein>
    <recommendedName>
        <fullName evidence="4">Conjugal transfer protein TrbL</fullName>
    </recommendedName>
</protein>
<reference evidence="2 3" key="1">
    <citation type="submission" date="2017-04" db="EMBL/GenBank/DDBJ databases">
        <title>Draft genome sequence of Zooshikella ganghwensis VG4 isolated from Red Sea sediments.</title>
        <authorList>
            <person name="Rehman Z."/>
            <person name="Alam I."/>
            <person name="Kamau A."/>
            <person name="Bajic V."/>
            <person name="Leiknes T."/>
        </authorList>
    </citation>
    <scope>NUCLEOTIDE SEQUENCE [LARGE SCALE GENOMIC DNA]</scope>
    <source>
        <strain evidence="2 3">VG4</strain>
    </source>
</reference>
<dbReference type="Proteomes" id="UP000257039">
    <property type="component" value="Unassembled WGS sequence"/>
</dbReference>
<evidence type="ECO:0008006" key="4">
    <source>
        <dbReference type="Google" id="ProtNLM"/>
    </source>
</evidence>
<evidence type="ECO:0000313" key="2">
    <source>
        <dbReference type="EMBL" id="RDH41329.1"/>
    </source>
</evidence>
<feature type="transmembrane region" description="Helical" evidence="1">
    <location>
        <begin position="69"/>
        <end position="88"/>
    </location>
</feature>
<feature type="transmembrane region" description="Helical" evidence="1">
    <location>
        <begin position="125"/>
        <end position="154"/>
    </location>
</feature>
<keyword evidence="3" id="KW-1185">Reference proteome</keyword>
<keyword evidence="1" id="KW-0812">Transmembrane</keyword>
<feature type="transmembrane region" description="Helical" evidence="1">
    <location>
        <begin position="166"/>
        <end position="189"/>
    </location>
</feature>
<gene>
    <name evidence="2" type="ORF">B9G39_29100</name>
</gene>
<proteinExistence type="predicted"/>
<dbReference type="EMBL" id="NDXW01000010">
    <property type="protein sequence ID" value="RDH41329.1"/>
    <property type="molecule type" value="Genomic_DNA"/>
</dbReference>
<keyword evidence="1" id="KW-1133">Transmembrane helix</keyword>
<comment type="caution">
    <text evidence="2">The sequence shown here is derived from an EMBL/GenBank/DDBJ whole genome shotgun (WGS) entry which is preliminary data.</text>
</comment>
<keyword evidence="1" id="KW-0472">Membrane</keyword>
<evidence type="ECO:0000256" key="1">
    <source>
        <dbReference type="SAM" id="Phobius"/>
    </source>
</evidence>
<accession>A0A4P9VG63</accession>
<evidence type="ECO:0000313" key="3">
    <source>
        <dbReference type="Proteomes" id="UP000257039"/>
    </source>
</evidence>